<dbReference type="InterPro" id="IPR009003">
    <property type="entry name" value="Peptidase_S1_PA"/>
</dbReference>
<sequence>MNLPVQEVKRDFLEQETQKQKRWQISKAYSVPVDPAKFIMRGFPKRLERFFIQALTATPNKISEVGIWGRTLLSERYDLTAAHCFADYLESPVTFTNFVNPIKIYKDDAPIRKLRYRPFVCGFGNMEYEAAGNFGERSGKLLYPHLDLASHDLCRKSYKFCEKDICTGCDFKGVSEGDSGGAVYKGHSLKFLYYLLNQLQTEPSRCSYSSLTILRSIRLPMTLSAVCKYGSDSGLVPVAVDSWQRQWIHGRGSGFVAEAVNWS</sequence>
<gene>
    <name evidence="2" type="ORF">L596_030420</name>
</gene>
<reference evidence="2 3" key="2">
    <citation type="journal article" date="2019" name="G3 (Bethesda)">
        <title>Hybrid Assembly of the Genome of the Entomopathogenic Nematode Steinernema carpocapsae Identifies the X-Chromosome.</title>
        <authorList>
            <person name="Serra L."/>
            <person name="Macchietto M."/>
            <person name="Macias-Munoz A."/>
            <person name="McGill C.J."/>
            <person name="Rodriguez I.M."/>
            <person name="Rodriguez B."/>
            <person name="Murad R."/>
            <person name="Mortazavi A."/>
        </authorList>
    </citation>
    <scope>NUCLEOTIDE SEQUENCE [LARGE SCALE GENOMIC DNA]</scope>
    <source>
        <strain evidence="2 3">ALL</strain>
    </source>
</reference>
<organism evidence="2 3">
    <name type="scientific">Steinernema carpocapsae</name>
    <name type="common">Entomopathogenic nematode</name>
    <dbReference type="NCBI Taxonomy" id="34508"/>
    <lineage>
        <taxon>Eukaryota</taxon>
        <taxon>Metazoa</taxon>
        <taxon>Ecdysozoa</taxon>
        <taxon>Nematoda</taxon>
        <taxon>Chromadorea</taxon>
        <taxon>Rhabditida</taxon>
        <taxon>Tylenchina</taxon>
        <taxon>Panagrolaimomorpha</taxon>
        <taxon>Strongyloidoidea</taxon>
        <taxon>Steinernematidae</taxon>
        <taxon>Steinernema</taxon>
    </lineage>
</organism>
<dbReference type="GO" id="GO:0006508">
    <property type="term" value="P:proteolysis"/>
    <property type="evidence" value="ECO:0007669"/>
    <property type="project" value="InterPro"/>
</dbReference>
<evidence type="ECO:0000259" key="1">
    <source>
        <dbReference type="Pfam" id="PF00089"/>
    </source>
</evidence>
<evidence type="ECO:0000313" key="2">
    <source>
        <dbReference type="EMBL" id="TKR57763.1"/>
    </source>
</evidence>
<evidence type="ECO:0000313" key="3">
    <source>
        <dbReference type="Proteomes" id="UP000298663"/>
    </source>
</evidence>
<dbReference type="InterPro" id="IPR043504">
    <property type="entry name" value="Peptidase_S1_PA_chymotrypsin"/>
</dbReference>
<dbReference type="AlphaFoldDB" id="A0A4U5LPC7"/>
<dbReference type="GO" id="GO:0004252">
    <property type="term" value="F:serine-type endopeptidase activity"/>
    <property type="evidence" value="ECO:0007669"/>
    <property type="project" value="InterPro"/>
</dbReference>
<dbReference type="PROSITE" id="PS00135">
    <property type="entry name" value="TRYPSIN_SER"/>
    <property type="match status" value="1"/>
</dbReference>
<name>A0A4U5LPC7_STECR</name>
<dbReference type="SUPFAM" id="SSF50494">
    <property type="entry name" value="Trypsin-like serine proteases"/>
    <property type="match status" value="1"/>
</dbReference>
<feature type="domain" description="Peptidase S1" evidence="1">
    <location>
        <begin position="89"/>
        <end position="187"/>
    </location>
</feature>
<comment type="caution">
    <text evidence="2">The sequence shown here is derived from an EMBL/GenBank/DDBJ whole genome shotgun (WGS) entry which is preliminary data.</text>
</comment>
<dbReference type="InterPro" id="IPR001254">
    <property type="entry name" value="Trypsin_dom"/>
</dbReference>
<protein>
    <recommendedName>
        <fullName evidence="1">Peptidase S1 domain-containing protein</fullName>
    </recommendedName>
</protein>
<dbReference type="PROSITE" id="PS00134">
    <property type="entry name" value="TRYPSIN_HIS"/>
    <property type="match status" value="1"/>
</dbReference>
<proteinExistence type="predicted"/>
<dbReference type="Gene3D" id="2.40.10.10">
    <property type="entry name" value="Trypsin-like serine proteases"/>
    <property type="match status" value="1"/>
</dbReference>
<keyword evidence="3" id="KW-1185">Reference proteome</keyword>
<accession>A0A4U5LPC7</accession>
<dbReference type="InterPro" id="IPR033116">
    <property type="entry name" value="TRYPSIN_SER"/>
</dbReference>
<dbReference type="InterPro" id="IPR018114">
    <property type="entry name" value="TRYPSIN_HIS"/>
</dbReference>
<reference evidence="2 3" key="1">
    <citation type="journal article" date="2015" name="Genome Biol.">
        <title>Comparative genomics of Steinernema reveals deeply conserved gene regulatory networks.</title>
        <authorList>
            <person name="Dillman A.R."/>
            <person name="Macchietto M."/>
            <person name="Porter C.F."/>
            <person name="Rogers A."/>
            <person name="Williams B."/>
            <person name="Antoshechkin I."/>
            <person name="Lee M.M."/>
            <person name="Goodwin Z."/>
            <person name="Lu X."/>
            <person name="Lewis E.E."/>
            <person name="Goodrich-Blair H."/>
            <person name="Stock S.P."/>
            <person name="Adams B.J."/>
            <person name="Sternberg P.W."/>
            <person name="Mortazavi A."/>
        </authorList>
    </citation>
    <scope>NUCLEOTIDE SEQUENCE [LARGE SCALE GENOMIC DNA]</scope>
    <source>
        <strain evidence="2 3">ALL</strain>
    </source>
</reference>
<dbReference type="Proteomes" id="UP000298663">
    <property type="component" value="Unassembled WGS sequence"/>
</dbReference>
<dbReference type="EMBL" id="AZBU02000014">
    <property type="protein sequence ID" value="TKR57763.1"/>
    <property type="molecule type" value="Genomic_DNA"/>
</dbReference>
<dbReference type="Pfam" id="PF00089">
    <property type="entry name" value="Trypsin"/>
    <property type="match status" value="1"/>
</dbReference>